<name>A0A9Q8WLN5_9PEZI</name>
<proteinExistence type="predicted"/>
<dbReference type="EMBL" id="CP019479">
    <property type="protein sequence ID" value="UQC87861.1"/>
    <property type="molecule type" value="Genomic_DNA"/>
</dbReference>
<dbReference type="GeneID" id="73347331"/>
<reference evidence="1" key="1">
    <citation type="journal article" date="2021" name="Mol. Plant Microbe Interact.">
        <title>Complete Genome Sequence of the Plant-Pathogenic Fungus Colletotrichum lupini.</title>
        <authorList>
            <person name="Baroncelli R."/>
            <person name="Pensec F."/>
            <person name="Da Lio D."/>
            <person name="Boufleur T."/>
            <person name="Vicente I."/>
            <person name="Sarrocco S."/>
            <person name="Picot A."/>
            <person name="Baraldi E."/>
            <person name="Sukno S."/>
            <person name="Thon M."/>
            <person name="Le Floch G."/>
        </authorList>
    </citation>
    <scope>NUCLEOTIDE SEQUENCE</scope>
    <source>
        <strain evidence="1">IMI 504893</strain>
    </source>
</reference>
<dbReference type="KEGG" id="clup:CLUP02_13382"/>
<dbReference type="AlphaFoldDB" id="A0A9Q8WLN5"/>
<protein>
    <submittedName>
        <fullName evidence="1">Uncharacterized protein</fullName>
    </submittedName>
</protein>
<accession>A0A9Q8WLN5</accession>
<gene>
    <name evidence="1" type="ORF">CLUP02_13382</name>
</gene>
<dbReference type="RefSeq" id="XP_049149467.1">
    <property type="nucleotide sequence ID" value="XM_049292321.1"/>
</dbReference>
<dbReference type="Proteomes" id="UP000830671">
    <property type="component" value="Chromosome 7"/>
</dbReference>
<evidence type="ECO:0000313" key="2">
    <source>
        <dbReference type="Proteomes" id="UP000830671"/>
    </source>
</evidence>
<keyword evidence="2" id="KW-1185">Reference proteome</keyword>
<evidence type="ECO:0000313" key="1">
    <source>
        <dbReference type="EMBL" id="UQC87861.1"/>
    </source>
</evidence>
<organism evidence="1 2">
    <name type="scientific">Colletotrichum lupini</name>
    <dbReference type="NCBI Taxonomy" id="145971"/>
    <lineage>
        <taxon>Eukaryota</taxon>
        <taxon>Fungi</taxon>
        <taxon>Dikarya</taxon>
        <taxon>Ascomycota</taxon>
        <taxon>Pezizomycotina</taxon>
        <taxon>Sordariomycetes</taxon>
        <taxon>Hypocreomycetidae</taxon>
        <taxon>Glomerellales</taxon>
        <taxon>Glomerellaceae</taxon>
        <taxon>Colletotrichum</taxon>
        <taxon>Colletotrichum acutatum species complex</taxon>
    </lineage>
</organism>
<sequence length="262" mass="30470">MFAVSRVENHHSLLPNTENLQYSSLYQFSTYGTIPEWQSERYTFGGTAHLLTHGHSLSRLSKYSTRHTALIIVRTHYTCMQVTQLTETSADLRYRSAWTTYHAHMLLEASYWMSLLAHDDIIKKDYTEDKQLILHYHEWKYQYFSFSTSTGSVVIIITACDLVSKYTSAVIKTQAVISSIWYFFRSHTSLTRTYSHYVGSISSLLLDKHSAPGKFTSHHYEANYFCHLLFHGSSSVSHSVEARMRRATRRTLRYGRPDQVRI</sequence>